<reference evidence="10" key="1">
    <citation type="journal article" date="2020" name="mSystems">
        <title>Genome- and Community-Level Interaction Insights into Carbon Utilization and Element Cycling Functions of Hydrothermarchaeota in Hydrothermal Sediment.</title>
        <authorList>
            <person name="Zhou Z."/>
            <person name="Liu Y."/>
            <person name="Xu W."/>
            <person name="Pan J."/>
            <person name="Luo Z.H."/>
            <person name="Li M."/>
        </authorList>
    </citation>
    <scope>NUCLEOTIDE SEQUENCE [LARGE SCALE GENOMIC DNA]</scope>
    <source>
        <strain evidence="10">SpSt-374</strain>
    </source>
</reference>
<dbReference type="GO" id="GO:0015990">
    <property type="term" value="P:electron transport coupled proton transport"/>
    <property type="evidence" value="ECO:0007669"/>
    <property type="project" value="TreeGrafter"/>
</dbReference>
<dbReference type="InterPro" id="IPR001750">
    <property type="entry name" value="ND/Mrp_TM"/>
</dbReference>
<dbReference type="GO" id="GO:0012505">
    <property type="term" value="C:endomembrane system"/>
    <property type="evidence" value="ECO:0007669"/>
    <property type="project" value="UniProtKB-SubCell"/>
</dbReference>
<comment type="caution">
    <text evidence="10">The sequence shown here is derived from an EMBL/GenBank/DDBJ whole genome shotgun (WGS) entry which is preliminary data.</text>
</comment>
<feature type="transmembrane region" description="Helical" evidence="7">
    <location>
        <begin position="334"/>
        <end position="359"/>
    </location>
</feature>
<dbReference type="PANTHER" id="PTHR42829">
    <property type="entry name" value="NADH-UBIQUINONE OXIDOREDUCTASE CHAIN 5"/>
    <property type="match status" value="1"/>
</dbReference>
<feature type="transmembrane region" description="Helical" evidence="7">
    <location>
        <begin position="598"/>
        <end position="617"/>
    </location>
</feature>
<feature type="transmembrane region" description="Helical" evidence="7">
    <location>
        <begin position="380"/>
        <end position="401"/>
    </location>
</feature>
<accession>A0A7C3VSE8</accession>
<keyword evidence="2 6" id="KW-0812">Transmembrane</keyword>
<dbReference type="GO" id="GO:0003954">
    <property type="term" value="F:NADH dehydrogenase activity"/>
    <property type="evidence" value="ECO:0007669"/>
    <property type="project" value="TreeGrafter"/>
</dbReference>
<evidence type="ECO:0000259" key="9">
    <source>
        <dbReference type="Pfam" id="PF00662"/>
    </source>
</evidence>
<dbReference type="NCBIfam" id="NF005633">
    <property type="entry name" value="PRK07390.1"/>
    <property type="match status" value="1"/>
</dbReference>
<evidence type="ECO:0000256" key="6">
    <source>
        <dbReference type="RuleBase" id="RU000320"/>
    </source>
</evidence>
<feature type="transmembrane region" description="Helical" evidence="7">
    <location>
        <begin position="39"/>
        <end position="62"/>
    </location>
</feature>
<keyword evidence="4 7" id="KW-0472">Membrane</keyword>
<dbReference type="EMBL" id="DSPX01000128">
    <property type="protein sequence ID" value="HGG01496.1"/>
    <property type="molecule type" value="Genomic_DNA"/>
</dbReference>
<feature type="transmembrane region" description="Helical" evidence="7">
    <location>
        <begin position="568"/>
        <end position="586"/>
    </location>
</feature>
<feature type="domain" description="NADH-Ubiquinone oxidoreductase (complex I) chain 5 N-terminal" evidence="9">
    <location>
        <begin position="73"/>
        <end position="123"/>
    </location>
</feature>
<dbReference type="GO" id="GO:0008137">
    <property type="term" value="F:NADH dehydrogenase (ubiquinone) activity"/>
    <property type="evidence" value="ECO:0007669"/>
    <property type="project" value="InterPro"/>
</dbReference>
<dbReference type="Pfam" id="PF00662">
    <property type="entry name" value="Proton_antipo_N"/>
    <property type="match status" value="1"/>
</dbReference>
<dbReference type="PANTHER" id="PTHR42829:SF2">
    <property type="entry name" value="NADH-UBIQUINONE OXIDOREDUCTASE CHAIN 5"/>
    <property type="match status" value="1"/>
</dbReference>
<keyword evidence="3 7" id="KW-1133">Transmembrane helix</keyword>
<feature type="transmembrane region" description="Helical" evidence="7">
    <location>
        <begin position="125"/>
        <end position="148"/>
    </location>
</feature>
<feature type="transmembrane region" description="Helical" evidence="7">
    <location>
        <begin position="185"/>
        <end position="206"/>
    </location>
</feature>
<feature type="transmembrane region" description="Helical" evidence="7">
    <location>
        <begin position="452"/>
        <end position="473"/>
    </location>
</feature>
<dbReference type="InterPro" id="IPR010217">
    <property type="entry name" value="NU5C2"/>
</dbReference>
<evidence type="ECO:0000256" key="4">
    <source>
        <dbReference type="ARBA" id="ARBA00023136"/>
    </source>
</evidence>
<protein>
    <submittedName>
        <fullName evidence="10">NAD(P)H-quinone oxidoreductase subunit F</fullName>
    </submittedName>
</protein>
<dbReference type="Pfam" id="PF00361">
    <property type="entry name" value="Proton_antipo_M"/>
    <property type="match status" value="1"/>
</dbReference>
<evidence type="ECO:0000256" key="5">
    <source>
        <dbReference type="ARBA" id="ARBA00025624"/>
    </source>
</evidence>
<dbReference type="GO" id="GO:0016020">
    <property type="term" value="C:membrane"/>
    <property type="evidence" value="ECO:0007669"/>
    <property type="project" value="UniProtKB-SubCell"/>
</dbReference>
<feature type="transmembrane region" description="Helical" evidence="7">
    <location>
        <begin position="311"/>
        <end position="328"/>
    </location>
</feature>
<evidence type="ECO:0000256" key="1">
    <source>
        <dbReference type="ARBA" id="ARBA00004127"/>
    </source>
</evidence>
<dbReference type="PRINTS" id="PR01434">
    <property type="entry name" value="NADHDHGNASE5"/>
</dbReference>
<evidence type="ECO:0000256" key="7">
    <source>
        <dbReference type="SAM" id="Phobius"/>
    </source>
</evidence>
<feature type="transmembrane region" description="Helical" evidence="7">
    <location>
        <begin position="92"/>
        <end position="113"/>
    </location>
</feature>
<feature type="transmembrane region" description="Helical" evidence="7">
    <location>
        <begin position="218"/>
        <end position="244"/>
    </location>
</feature>
<dbReference type="InterPro" id="IPR001516">
    <property type="entry name" value="Proton_antipo_N"/>
</dbReference>
<feature type="transmembrane region" description="Helical" evidence="7">
    <location>
        <begin position="12"/>
        <end position="32"/>
    </location>
</feature>
<feature type="transmembrane region" description="Helical" evidence="7">
    <location>
        <begin position="493"/>
        <end position="514"/>
    </location>
</feature>
<dbReference type="NCBIfam" id="TIGR01960">
    <property type="entry name" value="ndhF3_CO2"/>
    <property type="match status" value="1"/>
</dbReference>
<feature type="transmembrane region" description="Helical" evidence="7">
    <location>
        <begin position="413"/>
        <end position="431"/>
    </location>
</feature>
<comment type="function">
    <text evidence="5">NDH-1 shuttles electrons from NAD(P)H, via FMN and iron-sulfur (Fe-S) centers, to quinones in the respiratory chain. The immediate electron acceptor for the enzyme in this species is believed to be plastoquinone. Couples the redox reaction to proton translocation (for every two electrons transferred, four hydrogen ions are translocated across the cytoplasmic membrane), and thus conserves the redox energy in a proton gradient.</text>
</comment>
<organism evidence="10">
    <name type="scientific">Planktothricoides sp. SpSt-374</name>
    <dbReference type="NCBI Taxonomy" id="2282167"/>
    <lineage>
        <taxon>Bacteria</taxon>
        <taxon>Bacillati</taxon>
        <taxon>Cyanobacteriota</taxon>
        <taxon>Cyanophyceae</taxon>
        <taxon>Oscillatoriophycideae</taxon>
        <taxon>Oscillatoriales</taxon>
        <taxon>Oscillatoriaceae</taxon>
        <taxon>Planktothricoides</taxon>
    </lineage>
</organism>
<proteinExistence type="predicted"/>
<dbReference type="GO" id="GO:0042773">
    <property type="term" value="P:ATP synthesis coupled electron transport"/>
    <property type="evidence" value="ECO:0007669"/>
    <property type="project" value="InterPro"/>
</dbReference>
<feature type="transmembrane region" description="Helical" evidence="7">
    <location>
        <begin position="282"/>
        <end position="304"/>
    </location>
</feature>
<comment type="subcellular location">
    <subcellularLocation>
        <location evidence="1">Endomembrane system</location>
        <topology evidence="1">Multi-pass membrane protein</topology>
    </subcellularLocation>
    <subcellularLocation>
        <location evidence="6">Membrane</location>
        <topology evidence="6">Multi-pass membrane protein</topology>
    </subcellularLocation>
</comment>
<evidence type="ECO:0000313" key="10">
    <source>
        <dbReference type="EMBL" id="HGG01496.1"/>
    </source>
</evidence>
<feature type="transmembrane region" description="Helical" evidence="7">
    <location>
        <begin position="256"/>
        <end position="276"/>
    </location>
</feature>
<gene>
    <name evidence="10" type="ORF">ENR15_12815</name>
</gene>
<dbReference type="InterPro" id="IPR003945">
    <property type="entry name" value="NU5C-like"/>
</dbReference>
<evidence type="ECO:0000256" key="2">
    <source>
        <dbReference type="ARBA" id="ARBA00022692"/>
    </source>
</evidence>
<dbReference type="Gene3D" id="1.20.5.2700">
    <property type="match status" value="1"/>
</dbReference>
<dbReference type="AlphaFoldDB" id="A0A7C3VSE8"/>
<evidence type="ECO:0000256" key="3">
    <source>
        <dbReference type="ARBA" id="ARBA00022989"/>
    </source>
</evidence>
<name>A0A7C3VSE8_9CYAN</name>
<evidence type="ECO:0000259" key="8">
    <source>
        <dbReference type="Pfam" id="PF00361"/>
    </source>
</evidence>
<sequence length="618" mass="67660">MRDFLLESCWFIPLYGLIGAVLTLPWSVGIVTKTGPRPAAYFNLLMTVLAFVHGSIAFIHTWNQEPQQLILPWLQVADLNLPLEIEISQVNLGAMELVTGISLLGQLFALGYLEKDWSLARFYGLMGFFEGALAGIAISDSLFLSYGLLEMLTLSTYLLVGFWYAQPLVVTAARDAFLTKRVGDIILLMGIVALSSYGEGLTFSQLESWATSVTLPPVTATLLGLALIAGPTGKCAQFPLNLWLDEAMEGPNPASIMRNSVVVAAGAYVLIKLHPALTLSPVALHVLVIIGAVTAVGSSLMAIAQIDIKRTLSHSTSAYLGLVFVAVGQSHVDVALMLLLTHAVAKALLFMTAGSIISTTQNQNITEMGGLWSRMPATTTAFLVGTAGLVSLLPLGTFWAMRRWVNGFWEMPWWLLTILLFVNAMSALNLTRVFRLVFLGEPQQKTRRAPEAPWPMAVPMVSLSVVVFLVPLMLQQWQLLLSWTGPWAASGRLGIQIETPLLVLSGFLGVVLGLSIDLSRRWVRPAAKVLRFLQDLFAYDFYIDRLYRLTVVWAVDTFAKITSWFDRYVVDGLVNLVGIAAIFGGQALKYSVSGQSQAYLLTIIIGIGLLFLLMMGWQ</sequence>
<feature type="domain" description="NADH:quinone oxidoreductase/Mrp antiporter transmembrane" evidence="8">
    <location>
        <begin position="139"/>
        <end position="422"/>
    </location>
</feature>